<evidence type="ECO:0000256" key="1">
    <source>
        <dbReference type="SAM" id="MobiDB-lite"/>
    </source>
</evidence>
<keyword evidence="3" id="KW-0732">Signal</keyword>
<dbReference type="Proteomes" id="UP000589626">
    <property type="component" value="Unassembled WGS sequence"/>
</dbReference>
<dbReference type="Pfam" id="PF04213">
    <property type="entry name" value="HtaA"/>
    <property type="match status" value="1"/>
</dbReference>
<name>A0A7W4VTM9_9ACTN</name>
<keyword evidence="2" id="KW-1133">Transmembrane helix</keyword>
<keyword evidence="2" id="KW-0812">Transmembrane</keyword>
<sequence length="412" mass="42125">MRRRERIAGALLAAVGCVLLAVPAVADDPGPSESPTSSAGPVELDGVTLRWGVNDESSNRAFAPDTFNFFAAGTVPDPGKGGTTLPKSRWKQAVGDVSIEKWNGKAWKPATWEGLRTDERGKPLGSPTSGTFSKHRFVFGAGTGTVDLAAGTAQVTWDGDVTILYYSGMSFFALSDPVLDVADGRGTLTATLSGYASSVDDPTQWAPVPAARVTVADLPDVTLGETGLSATPAYLGTEVTGVGQVPGGPAFGSFPQSFVDYMNQLGTAAFWLSSGASTDGFKVPLPVSVGFGAAEEEPVEPTPSETATKQPLDNPIVPPPVTVTATVTARPAPAPPAVAPPAAPSVPAVPTAEAPAVDMALPLAAQLVAAPQTSAAPAEPASDATWIWWLGGGLLIAAALTLLVPVGRPRRP</sequence>
<feature type="transmembrane region" description="Helical" evidence="2">
    <location>
        <begin position="386"/>
        <end position="406"/>
    </location>
</feature>
<reference evidence="5 6" key="1">
    <citation type="submission" date="2020-08" db="EMBL/GenBank/DDBJ databases">
        <title>Sequencing the genomes of 1000 actinobacteria strains.</title>
        <authorList>
            <person name="Klenk H.-P."/>
        </authorList>
    </citation>
    <scope>NUCLEOTIDE SEQUENCE [LARGE SCALE GENOMIC DNA]</scope>
    <source>
        <strain evidence="5 6">DSM 105498</strain>
    </source>
</reference>
<protein>
    <recommendedName>
        <fullName evidence="4">Htaa domain-containing protein</fullName>
    </recommendedName>
</protein>
<keyword evidence="6" id="KW-1185">Reference proteome</keyword>
<feature type="chain" id="PRO_5031145232" description="Htaa domain-containing protein" evidence="3">
    <location>
        <begin position="27"/>
        <end position="412"/>
    </location>
</feature>
<dbReference type="AlphaFoldDB" id="A0A7W4VTM9"/>
<evidence type="ECO:0000256" key="3">
    <source>
        <dbReference type="SAM" id="SignalP"/>
    </source>
</evidence>
<accession>A0A7W4VTM9</accession>
<evidence type="ECO:0000313" key="6">
    <source>
        <dbReference type="Proteomes" id="UP000589626"/>
    </source>
</evidence>
<evidence type="ECO:0000259" key="4">
    <source>
        <dbReference type="Pfam" id="PF04213"/>
    </source>
</evidence>
<feature type="domain" description="Htaa" evidence="4">
    <location>
        <begin position="133"/>
        <end position="235"/>
    </location>
</feature>
<feature type="region of interest" description="Disordered" evidence="1">
    <location>
        <begin position="295"/>
        <end position="317"/>
    </location>
</feature>
<evidence type="ECO:0000313" key="5">
    <source>
        <dbReference type="EMBL" id="MBB3041588.1"/>
    </source>
</evidence>
<gene>
    <name evidence="5" type="ORF">FHU40_001389</name>
</gene>
<evidence type="ECO:0000256" key="2">
    <source>
        <dbReference type="SAM" id="Phobius"/>
    </source>
</evidence>
<feature type="signal peptide" evidence="3">
    <location>
        <begin position="1"/>
        <end position="26"/>
    </location>
</feature>
<dbReference type="PROSITE" id="PS51257">
    <property type="entry name" value="PROKAR_LIPOPROTEIN"/>
    <property type="match status" value="1"/>
</dbReference>
<dbReference type="RefSeq" id="WP_183591471.1">
    <property type="nucleotide sequence ID" value="NZ_JACHWR010000001.1"/>
</dbReference>
<proteinExistence type="predicted"/>
<dbReference type="InterPro" id="IPR007331">
    <property type="entry name" value="Htaa"/>
</dbReference>
<dbReference type="EMBL" id="JACHWR010000001">
    <property type="protein sequence ID" value="MBB3041588.1"/>
    <property type="molecule type" value="Genomic_DNA"/>
</dbReference>
<organism evidence="5 6">
    <name type="scientific">Nocardioides soli</name>
    <dbReference type="NCBI Taxonomy" id="1036020"/>
    <lineage>
        <taxon>Bacteria</taxon>
        <taxon>Bacillati</taxon>
        <taxon>Actinomycetota</taxon>
        <taxon>Actinomycetes</taxon>
        <taxon>Propionibacteriales</taxon>
        <taxon>Nocardioidaceae</taxon>
        <taxon>Nocardioides</taxon>
    </lineage>
</organism>
<keyword evidence="2" id="KW-0472">Membrane</keyword>
<comment type="caution">
    <text evidence="5">The sequence shown here is derived from an EMBL/GenBank/DDBJ whole genome shotgun (WGS) entry which is preliminary data.</text>
</comment>